<accession>A0A0G4GI14</accession>
<dbReference type="AlphaFoldDB" id="A0A0G4GI14"/>
<name>A0A0G4GI14_VITBC</name>
<evidence type="ECO:0000313" key="2">
    <source>
        <dbReference type="EMBL" id="CEM29392.1"/>
    </source>
</evidence>
<feature type="compositionally biased region" description="Basic and acidic residues" evidence="1">
    <location>
        <begin position="250"/>
        <end position="270"/>
    </location>
</feature>
<feature type="compositionally biased region" description="Acidic residues" evidence="1">
    <location>
        <begin position="586"/>
        <end position="600"/>
    </location>
</feature>
<dbReference type="InParanoid" id="A0A0G4GI14"/>
<dbReference type="Proteomes" id="UP000041254">
    <property type="component" value="Unassembled WGS sequence"/>
</dbReference>
<keyword evidence="3" id="KW-1185">Reference proteome</keyword>
<feature type="region of interest" description="Disordered" evidence="1">
    <location>
        <begin position="92"/>
        <end position="146"/>
    </location>
</feature>
<evidence type="ECO:0000256" key="1">
    <source>
        <dbReference type="SAM" id="MobiDB-lite"/>
    </source>
</evidence>
<proteinExistence type="predicted"/>
<gene>
    <name evidence="2" type="ORF">Vbra_23017</name>
</gene>
<dbReference type="EMBL" id="CDMY01000675">
    <property type="protein sequence ID" value="CEM29392.1"/>
    <property type="molecule type" value="Genomic_DNA"/>
</dbReference>
<evidence type="ECO:0000313" key="3">
    <source>
        <dbReference type="Proteomes" id="UP000041254"/>
    </source>
</evidence>
<feature type="compositionally biased region" description="Polar residues" evidence="1">
    <location>
        <begin position="108"/>
        <end position="119"/>
    </location>
</feature>
<feature type="compositionally biased region" description="Basic and acidic residues" evidence="1">
    <location>
        <begin position="285"/>
        <end position="302"/>
    </location>
</feature>
<feature type="region of interest" description="Disordered" evidence="1">
    <location>
        <begin position="229"/>
        <end position="302"/>
    </location>
</feature>
<organism evidence="2 3">
    <name type="scientific">Vitrella brassicaformis (strain CCMP3155)</name>
    <dbReference type="NCBI Taxonomy" id="1169540"/>
    <lineage>
        <taxon>Eukaryota</taxon>
        <taxon>Sar</taxon>
        <taxon>Alveolata</taxon>
        <taxon>Colpodellida</taxon>
        <taxon>Vitrellaceae</taxon>
        <taxon>Vitrella</taxon>
    </lineage>
</organism>
<feature type="region of interest" description="Disordered" evidence="1">
    <location>
        <begin position="571"/>
        <end position="619"/>
    </location>
</feature>
<reference evidence="2 3" key="1">
    <citation type="submission" date="2014-11" db="EMBL/GenBank/DDBJ databases">
        <authorList>
            <person name="Zhu J."/>
            <person name="Qi W."/>
            <person name="Song R."/>
        </authorList>
    </citation>
    <scope>NUCLEOTIDE SEQUENCE [LARGE SCALE GENOMIC DNA]</scope>
</reference>
<dbReference type="VEuPathDB" id="CryptoDB:Vbra_23017"/>
<protein>
    <submittedName>
        <fullName evidence="2">Uncharacterized protein</fullName>
    </submittedName>
</protein>
<sequence>MPCHPHYYYPPGRSALPLLNTPASYGYDEGLSRHYYPVPATAPDAPEGQQTEMCAPCEAVVNAARAMDQWIREQVAKIGDSLRQCGCCLVSGPESQEAQRPSGPSADDQLTGTSPTTPHWGNAAHPRALQQRDGPPAASYPLPHPLPHPHHMEFVAAHSRPAPLRPIYPATATPPLMGPQHQQAPRTMSAAPRPRPPIYPCGPGPAVIVAGPLNGGLQPGEGGVHVHVHDSSSQQPTSHHHEAAPAMPPTREEDHHGQATTTEEDKVEREEEREDADVAVAVDESVPRPAEEAPHDSLHEEGVSAAPDCDQEMSSGLSIVDLHSEAAQPTPAAAPSAPLSPSPAPHYTMVHSGQAADCLHQRDSISFAHIQEGSRSLLCVRKTTATTRQRTEPPQLYLLSHHHATRTRRPADQLPDADPSAAHGKGIIPPILWPAVLNDLSYGRHGSGGAADNPQTAYVDQLSPPGQAPPSVGQWAQRYLDYPGWQPSDDYWSMGATALSMLSLSSDCTAHDLKPPFFIMKAMMKFFIMKAMMKTYQELGDASDDEWTPGKWHMRAVQLASIVADACDVGPRQMEDADGGGQWEGQEGEQEQEDEPDSGEEVGAGQGEGQGEHDDEPEEYKWVKSAVNRNLSRYHWVEDDVREAVFGPLRAEQPSASLQPTPAERAAVEALHSKKGDSFTLDIAAKTILAETIVSPSPYERTVAMAERAVRMLVLLVKLWAGVVYPTQDGLP</sequence>